<protein>
    <submittedName>
        <fullName evidence="4">Tyrosinase</fullName>
    </submittedName>
</protein>
<gene>
    <name evidence="4" type="ORF">QR685DRAFT_574196</name>
</gene>
<sequence>MRLSTLSLLVLQAASTCIGLPSSSSRDLVIANAIAELEVLARSTLQKTLKAAKGRQCTPEKNTLNKGERLEYIQAVQCLQAKPSRYPSTLAPGARSRFDDFVVTHISQTQTAHYTGNFLGLHRYFISLHEQALREDATSMSGNGVYIPNQGDIVLSGIEGSKLPPVYLPAGTGGGCVTSGPFANMSVNLGPIALDVPGGGPQQSNPAGPFAHNPRCLRRDLSDAVNQRFANASSVRHVLSQDTVANFQMIMQGIPGSGDIGVHGGGHYSLGGDPGRDVSTSPGDPAFYLHHAMIDRVWWMWQMVDAKKRVYGEKTAVAGTRTFLNMPESGETTLDDVVDFGYAAGPGRKLRELMSEGK</sequence>
<evidence type="ECO:0000256" key="2">
    <source>
        <dbReference type="SAM" id="SignalP"/>
    </source>
</evidence>
<name>A0ABR3D5W7_NEUIN</name>
<dbReference type="PANTHER" id="PTHR11474:SF116">
    <property type="entry name" value="TYROSINASE"/>
    <property type="match status" value="1"/>
</dbReference>
<keyword evidence="1" id="KW-0479">Metal-binding</keyword>
<dbReference type="Gene3D" id="1.10.1280.10">
    <property type="entry name" value="Di-copper center containing domain from catechol oxidase"/>
    <property type="match status" value="2"/>
</dbReference>
<reference evidence="4 5" key="1">
    <citation type="submission" date="2023-09" db="EMBL/GenBank/DDBJ databases">
        <title>Multi-omics analysis of a traditional fermented food reveals byproduct-associated fungal strains for waste-to-food upcycling.</title>
        <authorList>
            <consortium name="Lawrence Berkeley National Laboratory"/>
            <person name="Rekdal V.M."/>
            <person name="Villalobos-Escobedo J.M."/>
            <person name="Rodriguez-Valeron N."/>
            <person name="Garcia M.O."/>
            <person name="Vasquez D.P."/>
            <person name="Damayanti I."/>
            <person name="Sorensen P.M."/>
            <person name="Baidoo E.E."/>
            <person name="De Carvalho A.C."/>
            <person name="Riley R."/>
            <person name="Lipzen A."/>
            <person name="He G."/>
            <person name="Yan M."/>
            <person name="Haridas S."/>
            <person name="Daum C."/>
            <person name="Yoshinaga Y."/>
            <person name="Ng V."/>
            <person name="Grigoriev I.V."/>
            <person name="Munk R."/>
            <person name="Nuraida L."/>
            <person name="Wijaya C.H."/>
            <person name="Morales P.-C."/>
            <person name="Keasling J.D."/>
        </authorList>
    </citation>
    <scope>NUCLEOTIDE SEQUENCE [LARGE SCALE GENOMIC DNA]</scope>
    <source>
        <strain evidence="4 5">FGSC 2613</strain>
    </source>
</reference>
<evidence type="ECO:0000313" key="5">
    <source>
        <dbReference type="Proteomes" id="UP001451303"/>
    </source>
</evidence>
<dbReference type="InterPro" id="IPR008922">
    <property type="entry name" value="Di-copper_centre_dom_sf"/>
</dbReference>
<dbReference type="InterPro" id="IPR050316">
    <property type="entry name" value="Tyrosinase/Hemocyanin"/>
</dbReference>
<dbReference type="SUPFAM" id="SSF48056">
    <property type="entry name" value="Di-copper centre-containing domain"/>
    <property type="match status" value="1"/>
</dbReference>
<keyword evidence="2" id="KW-0732">Signal</keyword>
<dbReference type="PANTHER" id="PTHR11474">
    <property type="entry name" value="TYROSINASE FAMILY MEMBER"/>
    <property type="match status" value="1"/>
</dbReference>
<feature type="domain" description="Tyrosinase copper-binding" evidence="3">
    <location>
        <begin position="284"/>
        <end position="295"/>
    </location>
</feature>
<feature type="chain" id="PRO_5045044654" evidence="2">
    <location>
        <begin position="20"/>
        <end position="358"/>
    </location>
</feature>
<dbReference type="Pfam" id="PF00264">
    <property type="entry name" value="Tyrosinase"/>
    <property type="match status" value="1"/>
</dbReference>
<dbReference type="EMBL" id="JAVLET010000008">
    <property type="protein sequence ID" value="KAL0468090.1"/>
    <property type="molecule type" value="Genomic_DNA"/>
</dbReference>
<dbReference type="InterPro" id="IPR002227">
    <property type="entry name" value="Tyrosinase_Cu-bd"/>
</dbReference>
<evidence type="ECO:0000313" key="4">
    <source>
        <dbReference type="EMBL" id="KAL0468090.1"/>
    </source>
</evidence>
<evidence type="ECO:0000256" key="1">
    <source>
        <dbReference type="ARBA" id="ARBA00022723"/>
    </source>
</evidence>
<keyword evidence="5" id="KW-1185">Reference proteome</keyword>
<proteinExistence type="predicted"/>
<feature type="signal peptide" evidence="2">
    <location>
        <begin position="1"/>
        <end position="19"/>
    </location>
</feature>
<dbReference type="PROSITE" id="PS00498">
    <property type="entry name" value="TYROSINASE_2"/>
    <property type="match status" value="1"/>
</dbReference>
<dbReference type="Proteomes" id="UP001451303">
    <property type="component" value="Unassembled WGS sequence"/>
</dbReference>
<organism evidence="4 5">
    <name type="scientific">Neurospora intermedia</name>
    <dbReference type="NCBI Taxonomy" id="5142"/>
    <lineage>
        <taxon>Eukaryota</taxon>
        <taxon>Fungi</taxon>
        <taxon>Dikarya</taxon>
        <taxon>Ascomycota</taxon>
        <taxon>Pezizomycotina</taxon>
        <taxon>Sordariomycetes</taxon>
        <taxon>Sordariomycetidae</taxon>
        <taxon>Sordariales</taxon>
        <taxon>Sordariaceae</taxon>
        <taxon>Neurospora</taxon>
    </lineage>
</organism>
<comment type="caution">
    <text evidence="4">The sequence shown here is derived from an EMBL/GenBank/DDBJ whole genome shotgun (WGS) entry which is preliminary data.</text>
</comment>
<dbReference type="PRINTS" id="PR00092">
    <property type="entry name" value="TYROSINASE"/>
</dbReference>
<accession>A0ABR3D5W7</accession>
<evidence type="ECO:0000259" key="3">
    <source>
        <dbReference type="PROSITE" id="PS00498"/>
    </source>
</evidence>